<feature type="region of interest" description="Disordered" evidence="1">
    <location>
        <begin position="331"/>
        <end position="352"/>
    </location>
</feature>
<reference evidence="2" key="1">
    <citation type="submission" date="2022-06" db="EMBL/GenBank/DDBJ databases">
        <title>Uncovering the hologenomic basis of an extraordinary plant invasion.</title>
        <authorList>
            <person name="Bieker V.C."/>
            <person name="Martin M.D."/>
            <person name="Gilbert T."/>
            <person name="Hodgins K."/>
            <person name="Battlay P."/>
            <person name="Petersen B."/>
            <person name="Wilson J."/>
        </authorList>
    </citation>
    <scope>NUCLEOTIDE SEQUENCE</scope>
    <source>
        <strain evidence="2">AA19_3_7</strain>
        <tissue evidence="2">Leaf</tissue>
    </source>
</reference>
<keyword evidence="3" id="KW-1185">Reference proteome</keyword>
<evidence type="ECO:0000313" key="2">
    <source>
        <dbReference type="EMBL" id="KAI7739083.1"/>
    </source>
</evidence>
<organism evidence="2 3">
    <name type="scientific">Ambrosia artemisiifolia</name>
    <name type="common">Common ragweed</name>
    <dbReference type="NCBI Taxonomy" id="4212"/>
    <lineage>
        <taxon>Eukaryota</taxon>
        <taxon>Viridiplantae</taxon>
        <taxon>Streptophyta</taxon>
        <taxon>Embryophyta</taxon>
        <taxon>Tracheophyta</taxon>
        <taxon>Spermatophyta</taxon>
        <taxon>Magnoliopsida</taxon>
        <taxon>eudicotyledons</taxon>
        <taxon>Gunneridae</taxon>
        <taxon>Pentapetalae</taxon>
        <taxon>asterids</taxon>
        <taxon>campanulids</taxon>
        <taxon>Asterales</taxon>
        <taxon>Asteraceae</taxon>
        <taxon>Asteroideae</taxon>
        <taxon>Heliantheae alliance</taxon>
        <taxon>Heliantheae</taxon>
        <taxon>Ambrosia</taxon>
    </lineage>
</organism>
<dbReference type="InterPro" id="IPR025886">
    <property type="entry name" value="PP2-like"/>
</dbReference>
<dbReference type="PANTHER" id="PTHR32278:SF135">
    <property type="entry name" value="F-BOX PROTEIN PP2-B12"/>
    <property type="match status" value="1"/>
</dbReference>
<gene>
    <name evidence="2" type="ORF">M8C21_005242</name>
</gene>
<name>A0AAD5CBR9_AMBAR</name>
<dbReference type="Proteomes" id="UP001206925">
    <property type="component" value="Unassembled WGS sequence"/>
</dbReference>
<protein>
    <submittedName>
        <fullName evidence="2">Uncharacterized protein</fullName>
    </submittedName>
</protein>
<proteinExistence type="predicted"/>
<comment type="caution">
    <text evidence="2">The sequence shown here is derived from an EMBL/GenBank/DDBJ whole genome shotgun (WGS) entry which is preliminary data.</text>
</comment>
<dbReference type="Pfam" id="PF14299">
    <property type="entry name" value="PP2"/>
    <property type="match status" value="2"/>
</dbReference>
<sequence length="405" mass="46970">ESYESGKPMEYEEIIQMADRERPLVYTNKKELKSLLSSGILVDWGRRWFSLSKSEQNCELISASEFSFQDPELIEWITHPKSRFSEVAKMERPRELNIDIEIETNFLSLGITYAAYLVFKYCDDDSDVEEEEEEEEEDMTSEPTFVGLQYKLKGAGESSIAYLADHTDDRWMMIELCQFVSYKKVAKLEVSLECFADSNDILLEGIQFLPVDKFFYLDKDGVKCCMQSARTILKDNECFRSTSICQSRFEKVAECHSGNDFLINCHINSHMLSSNTTYATYLVYKLPDLSHGTFECPLEVKVSDRSYSEDTKVHFAFLTTPKTMVIDLLKDDGDRDRGSRKNPLNRPKMEGIPKERKDGWMEIEMWAFTIDDVAKTINREFALSLCDYEEQFTGRIVQGMEIRPK</sequence>
<accession>A0AAD5CBR9</accession>
<evidence type="ECO:0000313" key="3">
    <source>
        <dbReference type="Proteomes" id="UP001206925"/>
    </source>
</evidence>
<dbReference type="PANTHER" id="PTHR32278">
    <property type="entry name" value="F-BOX DOMAIN-CONTAINING PROTEIN"/>
    <property type="match status" value="1"/>
</dbReference>
<feature type="non-terminal residue" evidence="2">
    <location>
        <position position="405"/>
    </location>
</feature>
<dbReference type="AlphaFoldDB" id="A0AAD5CBR9"/>
<evidence type="ECO:0000256" key="1">
    <source>
        <dbReference type="SAM" id="MobiDB-lite"/>
    </source>
</evidence>
<dbReference type="EMBL" id="JAMZMK010008679">
    <property type="protein sequence ID" value="KAI7739083.1"/>
    <property type="molecule type" value="Genomic_DNA"/>
</dbReference>